<feature type="compositionally biased region" description="Polar residues" evidence="1">
    <location>
        <begin position="1"/>
        <end position="13"/>
    </location>
</feature>
<comment type="caution">
    <text evidence="2">The sequence shown here is derived from an EMBL/GenBank/DDBJ whole genome shotgun (WGS) entry which is preliminary data.</text>
</comment>
<protein>
    <recommendedName>
        <fullName evidence="4">RING-type domain-containing protein</fullName>
    </recommendedName>
</protein>
<evidence type="ECO:0000313" key="2">
    <source>
        <dbReference type="EMBL" id="KAL0946129.1"/>
    </source>
</evidence>
<feature type="compositionally biased region" description="Polar residues" evidence="1">
    <location>
        <begin position="60"/>
        <end position="69"/>
    </location>
</feature>
<dbReference type="Proteomes" id="UP001556367">
    <property type="component" value="Unassembled WGS sequence"/>
</dbReference>
<accession>A0ABR3IS64</accession>
<organism evidence="2 3">
    <name type="scientific">Hohenbuehelia grisea</name>
    <dbReference type="NCBI Taxonomy" id="104357"/>
    <lineage>
        <taxon>Eukaryota</taxon>
        <taxon>Fungi</taxon>
        <taxon>Dikarya</taxon>
        <taxon>Basidiomycota</taxon>
        <taxon>Agaricomycotina</taxon>
        <taxon>Agaricomycetes</taxon>
        <taxon>Agaricomycetidae</taxon>
        <taxon>Agaricales</taxon>
        <taxon>Pleurotineae</taxon>
        <taxon>Pleurotaceae</taxon>
        <taxon>Hohenbuehelia</taxon>
    </lineage>
</organism>
<sequence>MSMHQSPSASLQALTPPTDTVSPDTDSPVLISAAPGEMDSPHAPTTAGQPLAAAKRKRTLSQPSTSIAPTSDAFAGQDAQEPHLSEEIKGNAVSALGSAENTGGLSPPMKKQKTSESESVTARPADNAAEPKDKADAVDDDSQTKKELDSDQSPDPPKGGLAQESLCKLCKLKISCPVLCAVSFPCRKLILTCLLSLVGCQHTFCYVCLKQHLDTAFEPLRAIQEADVKRKKVSEGIVLTRAKNKNLWKVYPLLPVYRKCPECQHGIAEPPREHAFLSAIAADIEALPGSFPVHHGTPVEIDWSKHFFAHSPNFPPDDDTLV</sequence>
<feature type="region of interest" description="Disordered" evidence="1">
    <location>
        <begin position="1"/>
        <end position="84"/>
    </location>
</feature>
<feature type="compositionally biased region" description="Low complexity" evidence="1">
    <location>
        <begin position="15"/>
        <end position="29"/>
    </location>
</feature>
<evidence type="ECO:0000256" key="1">
    <source>
        <dbReference type="SAM" id="MobiDB-lite"/>
    </source>
</evidence>
<evidence type="ECO:0008006" key="4">
    <source>
        <dbReference type="Google" id="ProtNLM"/>
    </source>
</evidence>
<feature type="compositionally biased region" description="Basic and acidic residues" evidence="1">
    <location>
        <begin position="129"/>
        <end position="149"/>
    </location>
</feature>
<dbReference type="EMBL" id="JASNQZ010000015">
    <property type="protein sequence ID" value="KAL0946129.1"/>
    <property type="molecule type" value="Genomic_DNA"/>
</dbReference>
<name>A0ABR3IS64_9AGAR</name>
<proteinExistence type="predicted"/>
<reference evidence="3" key="1">
    <citation type="submission" date="2024-06" db="EMBL/GenBank/DDBJ databases">
        <title>Multi-omics analyses provide insights into the biosynthesis of the anticancer antibiotic pleurotin in Hohenbuehelia grisea.</title>
        <authorList>
            <person name="Weaver J.A."/>
            <person name="Alberti F."/>
        </authorList>
    </citation>
    <scope>NUCLEOTIDE SEQUENCE [LARGE SCALE GENOMIC DNA]</scope>
    <source>
        <strain evidence="3">T-177</strain>
    </source>
</reference>
<evidence type="ECO:0000313" key="3">
    <source>
        <dbReference type="Proteomes" id="UP001556367"/>
    </source>
</evidence>
<feature type="region of interest" description="Disordered" evidence="1">
    <location>
        <begin position="97"/>
        <end position="159"/>
    </location>
</feature>
<gene>
    <name evidence="2" type="ORF">HGRIS_012394</name>
</gene>
<keyword evidence="3" id="KW-1185">Reference proteome</keyword>